<gene>
    <name evidence="1" type="ORF">SDC9_168410</name>
</gene>
<protein>
    <submittedName>
        <fullName evidence="1">Uncharacterized protein</fullName>
    </submittedName>
</protein>
<accession>A0A645G2G8</accession>
<name>A0A645G2G8_9ZZZZ</name>
<reference evidence="1" key="1">
    <citation type="submission" date="2019-08" db="EMBL/GenBank/DDBJ databases">
        <authorList>
            <person name="Kucharzyk K."/>
            <person name="Murdoch R.W."/>
            <person name="Higgins S."/>
            <person name="Loffler F."/>
        </authorList>
    </citation>
    <scope>NUCLEOTIDE SEQUENCE</scope>
</reference>
<comment type="caution">
    <text evidence="1">The sequence shown here is derived from an EMBL/GenBank/DDBJ whole genome shotgun (WGS) entry which is preliminary data.</text>
</comment>
<dbReference type="Gene3D" id="3.40.50.1820">
    <property type="entry name" value="alpha/beta hydrolase"/>
    <property type="match status" value="1"/>
</dbReference>
<dbReference type="EMBL" id="VSSQ01068902">
    <property type="protein sequence ID" value="MPN21031.1"/>
    <property type="molecule type" value="Genomic_DNA"/>
</dbReference>
<sequence>MGGVDFRPFPDEWDLKYRLGPQSEYPENWDKNTVISQISKLSPNSIKFMFDCGTEDFFYPANCRLHQELLYWNIPHDFITRPGKHDYEYVNNSIFFQALFFNEFFTKSTDNN</sequence>
<evidence type="ECO:0000313" key="1">
    <source>
        <dbReference type="EMBL" id="MPN21031.1"/>
    </source>
</evidence>
<dbReference type="AlphaFoldDB" id="A0A645G2G8"/>
<dbReference type="InterPro" id="IPR029058">
    <property type="entry name" value="AB_hydrolase_fold"/>
</dbReference>
<dbReference type="SUPFAM" id="SSF53474">
    <property type="entry name" value="alpha/beta-Hydrolases"/>
    <property type="match status" value="1"/>
</dbReference>
<proteinExistence type="predicted"/>
<organism evidence="1">
    <name type="scientific">bioreactor metagenome</name>
    <dbReference type="NCBI Taxonomy" id="1076179"/>
    <lineage>
        <taxon>unclassified sequences</taxon>
        <taxon>metagenomes</taxon>
        <taxon>ecological metagenomes</taxon>
    </lineage>
</organism>